<dbReference type="AlphaFoldDB" id="A0A1B6GFJ9"/>
<organism evidence="1">
    <name type="scientific">Cuerna arida</name>
    <dbReference type="NCBI Taxonomy" id="1464854"/>
    <lineage>
        <taxon>Eukaryota</taxon>
        <taxon>Metazoa</taxon>
        <taxon>Ecdysozoa</taxon>
        <taxon>Arthropoda</taxon>
        <taxon>Hexapoda</taxon>
        <taxon>Insecta</taxon>
        <taxon>Pterygota</taxon>
        <taxon>Neoptera</taxon>
        <taxon>Paraneoptera</taxon>
        <taxon>Hemiptera</taxon>
        <taxon>Auchenorrhyncha</taxon>
        <taxon>Membracoidea</taxon>
        <taxon>Cicadellidae</taxon>
        <taxon>Cicadellinae</taxon>
        <taxon>Proconiini</taxon>
        <taxon>Cuerna</taxon>
    </lineage>
</organism>
<sequence>YKKINNMKTRLKKKIDTKKTGNKKIVLLDWEKKMLVALKGESNPVIKNIPGAIKCGVKRSADGEICSTSSSGSFILPLEREQIQTLNAPLPLPPPKKMPLDAFETDVTRSLDNKQLQRLVLLQQLKLAQVQAE</sequence>
<protein>
    <submittedName>
        <fullName evidence="1">Uncharacterized protein</fullName>
    </submittedName>
</protein>
<name>A0A1B6GFJ9_9HEMI</name>
<feature type="non-terminal residue" evidence="1">
    <location>
        <position position="1"/>
    </location>
</feature>
<feature type="non-terminal residue" evidence="1">
    <location>
        <position position="133"/>
    </location>
</feature>
<gene>
    <name evidence="1" type="ORF">g.45188</name>
</gene>
<reference evidence="1" key="1">
    <citation type="submission" date="2015-11" db="EMBL/GenBank/DDBJ databases">
        <title>De novo transcriptome assembly of four potential Pierce s Disease insect vectors from Arizona vineyards.</title>
        <authorList>
            <person name="Tassone E.E."/>
        </authorList>
    </citation>
    <scope>NUCLEOTIDE SEQUENCE</scope>
</reference>
<accession>A0A1B6GFJ9</accession>
<proteinExistence type="predicted"/>
<evidence type="ECO:0000313" key="1">
    <source>
        <dbReference type="EMBL" id="JAS61176.1"/>
    </source>
</evidence>
<dbReference type="EMBL" id="GECZ01008593">
    <property type="protein sequence ID" value="JAS61176.1"/>
    <property type="molecule type" value="Transcribed_RNA"/>
</dbReference>